<evidence type="ECO:0000313" key="3">
    <source>
        <dbReference type="Proteomes" id="UP000254118"/>
    </source>
</evidence>
<dbReference type="InterPro" id="IPR050834">
    <property type="entry name" value="Glycosyltransf_2"/>
</dbReference>
<dbReference type="PANTHER" id="PTHR43685:SF2">
    <property type="entry name" value="GLYCOSYLTRANSFERASE 2-LIKE DOMAIN-CONTAINING PROTEIN"/>
    <property type="match status" value="1"/>
</dbReference>
<dbReference type="EMBL" id="UFYA01000001">
    <property type="protein sequence ID" value="STD04838.1"/>
    <property type="molecule type" value="Genomic_DNA"/>
</dbReference>
<proteinExistence type="predicted"/>
<comment type="caution">
    <text evidence="2">The sequence shown here is derived from an EMBL/GenBank/DDBJ whole genome shotgun (WGS) entry which is preliminary data.</text>
</comment>
<dbReference type="InterPro" id="IPR001173">
    <property type="entry name" value="Glyco_trans_2-like"/>
</dbReference>
<name>A0AA46GZN4_9MICO</name>
<dbReference type="AlphaFoldDB" id="A0AA46GZN4"/>
<feature type="domain" description="Glycosyltransferase 2-like" evidence="1">
    <location>
        <begin position="20"/>
        <end position="125"/>
    </location>
</feature>
<dbReference type="InterPro" id="IPR029044">
    <property type="entry name" value="Nucleotide-diphossugar_trans"/>
</dbReference>
<accession>A0AA46GZN4</accession>
<dbReference type="PANTHER" id="PTHR43685">
    <property type="entry name" value="GLYCOSYLTRANSFERASE"/>
    <property type="match status" value="1"/>
</dbReference>
<evidence type="ECO:0000259" key="1">
    <source>
        <dbReference type="Pfam" id="PF00535"/>
    </source>
</evidence>
<dbReference type="Proteomes" id="UP000254118">
    <property type="component" value="Unassembled WGS sequence"/>
</dbReference>
<gene>
    <name evidence="2" type="primary">kfoC_1</name>
    <name evidence="2" type="ORF">NCTC7915_00324</name>
</gene>
<organism evidence="2 3">
    <name type="scientific">Dermatophilus congolensis</name>
    <dbReference type="NCBI Taxonomy" id="1863"/>
    <lineage>
        <taxon>Bacteria</taxon>
        <taxon>Bacillati</taxon>
        <taxon>Actinomycetota</taxon>
        <taxon>Actinomycetes</taxon>
        <taxon>Micrococcales</taxon>
        <taxon>Dermatophilaceae</taxon>
        <taxon>Dermatophilus</taxon>
    </lineage>
</organism>
<sequence>MTPANDETERNSTDAAPTVSVIIPTYKRLGVLQRALESVYSQTFTDWEAIVVDDHGQDGTAEYMAGVSDPRVRFYEHEVNKGGNAARSTGIAHARGEWVAFLDSDDAWRPTKLEKQLAMLRASGPEYGLAGCGIEHYAPDGTSEMVQIPQVDGWIATEMMTWNPLGGFSAIMVRRSALLAAGGLDPTMPAQQDWEFYVRVSRLVAVCVVREVLVDYLADPHDPIRITVDNSRVVKGMRRMWAHVVQHRDELTPEQREQAVRYFTTMLANVGAVGDVALILRSGMVPARPGEVKHGAHMFVRSIRNQVRAAAEGQRRAAELVNSAGKRAKISRM</sequence>
<dbReference type="Pfam" id="PF00535">
    <property type="entry name" value="Glycos_transf_2"/>
    <property type="match status" value="1"/>
</dbReference>
<protein>
    <submittedName>
        <fullName evidence="2">Chondroitin polymerase</fullName>
    </submittedName>
</protein>
<dbReference type="Gene3D" id="3.90.550.10">
    <property type="entry name" value="Spore Coat Polysaccharide Biosynthesis Protein SpsA, Chain A"/>
    <property type="match status" value="1"/>
</dbReference>
<evidence type="ECO:0000313" key="2">
    <source>
        <dbReference type="EMBL" id="STD04838.1"/>
    </source>
</evidence>
<dbReference type="RefSeq" id="WP_115029387.1">
    <property type="nucleotide sequence ID" value="NZ_JAAFNO010000001.1"/>
</dbReference>
<dbReference type="SUPFAM" id="SSF53448">
    <property type="entry name" value="Nucleotide-diphospho-sugar transferases"/>
    <property type="match status" value="1"/>
</dbReference>
<reference evidence="2 3" key="1">
    <citation type="submission" date="2018-06" db="EMBL/GenBank/DDBJ databases">
        <authorList>
            <consortium name="Pathogen Informatics"/>
            <person name="Doyle S."/>
        </authorList>
    </citation>
    <scope>NUCLEOTIDE SEQUENCE [LARGE SCALE GENOMIC DNA]</scope>
    <source>
        <strain evidence="2 3">NCTC7915</strain>
    </source>
</reference>
<dbReference type="CDD" id="cd00761">
    <property type="entry name" value="Glyco_tranf_GTA_type"/>
    <property type="match status" value="1"/>
</dbReference>